<evidence type="ECO:0000256" key="3">
    <source>
        <dbReference type="ARBA" id="ARBA00022741"/>
    </source>
</evidence>
<dbReference type="PANTHER" id="PTHR11455:SF9">
    <property type="entry name" value="CRYPTOCHROME CIRCADIAN CLOCK 5 ISOFORM X1"/>
    <property type="match status" value="1"/>
</dbReference>
<comment type="cofactor">
    <cofactor evidence="5">
        <name>FAD</name>
        <dbReference type="ChEBI" id="CHEBI:57692"/>
    </cofactor>
    <text evidence="5">Binds 1 FAD per subunit.</text>
</comment>
<reference evidence="9" key="1">
    <citation type="submission" date="2021-03" db="EMBL/GenBank/DDBJ databases">
        <title>Chromosome level genome of the anhydrobiotic midge Polypedilum vanderplanki.</title>
        <authorList>
            <person name="Yoshida Y."/>
            <person name="Kikawada T."/>
            <person name="Gusev O."/>
        </authorList>
    </citation>
    <scope>NUCLEOTIDE SEQUENCE</scope>
    <source>
        <strain evidence="9">NIAS01</strain>
        <tissue evidence="9">Whole body or cell culture</tissue>
    </source>
</reference>
<evidence type="ECO:0000256" key="4">
    <source>
        <dbReference type="ARBA" id="ARBA00022827"/>
    </source>
</evidence>
<dbReference type="GO" id="GO:0005737">
    <property type="term" value="C:cytoplasm"/>
    <property type="evidence" value="ECO:0007669"/>
    <property type="project" value="TreeGrafter"/>
</dbReference>
<keyword evidence="4 5" id="KW-0274">FAD</keyword>
<evidence type="ECO:0000313" key="10">
    <source>
        <dbReference type="Proteomes" id="UP001107558"/>
    </source>
</evidence>
<dbReference type="AlphaFoldDB" id="A0A9J6C2W1"/>
<dbReference type="GO" id="GO:0032922">
    <property type="term" value="P:circadian regulation of gene expression"/>
    <property type="evidence" value="ECO:0007669"/>
    <property type="project" value="TreeGrafter"/>
</dbReference>
<protein>
    <recommendedName>
        <fullName evidence="8">Photolyase/cryptochrome alpha/beta domain-containing protein</fullName>
    </recommendedName>
</protein>
<dbReference type="GO" id="GO:0003904">
    <property type="term" value="F:deoxyribodipyrimidine photo-lyase activity"/>
    <property type="evidence" value="ECO:0007669"/>
    <property type="project" value="TreeGrafter"/>
</dbReference>
<dbReference type="GO" id="GO:0071949">
    <property type="term" value="F:FAD binding"/>
    <property type="evidence" value="ECO:0007669"/>
    <property type="project" value="TreeGrafter"/>
</dbReference>
<evidence type="ECO:0000256" key="1">
    <source>
        <dbReference type="ARBA" id="ARBA00005862"/>
    </source>
</evidence>
<evidence type="ECO:0000313" key="9">
    <source>
        <dbReference type="EMBL" id="KAG5676216.1"/>
    </source>
</evidence>
<feature type="domain" description="Photolyase/cryptochrome alpha/beta" evidence="8">
    <location>
        <begin position="5"/>
        <end position="138"/>
    </location>
</feature>
<keyword evidence="3" id="KW-0547">Nucleotide-binding</keyword>
<dbReference type="InterPro" id="IPR014729">
    <property type="entry name" value="Rossmann-like_a/b/a_fold"/>
</dbReference>
<evidence type="ECO:0000256" key="5">
    <source>
        <dbReference type="PIRSR" id="PIRSR602081-1"/>
    </source>
</evidence>
<dbReference type="InterPro" id="IPR036155">
    <property type="entry name" value="Crypto/Photolyase_N_sf"/>
</dbReference>
<evidence type="ECO:0000256" key="6">
    <source>
        <dbReference type="PIRSR" id="PIRSR602081-2"/>
    </source>
</evidence>
<organism evidence="9 10">
    <name type="scientific">Polypedilum vanderplanki</name>
    <name type="common">Sleeping chironomid midge</name>
    <dbReference type="NCBI Taxonomy" id="319348"/>
    <lineage>
        <taxon>Eukaryota</taxon>
        <taxon>Metazoa</taxon>
        <taxon>Ecdysozoa</taxon>
        <taxon>Arthropoda</taxon>
        <taxon>Hexapoda</taxon>
        <taxon>Insecta</taxon>
        <taxon>Pterygota</taxon>
        <taxon>Neoptera</taxon>
        <taxon>Endopterygota</taxon>
        <taxon>Diptera</taxon>
        <taxon>Nematocera</taxon>
        <taxon>Chironomoidea</taxon>
        <taxon>Chironomidae</taxon>
        <taxon>Chironominae</taxon>
        <taxon>Polypedilum</taxon>
        <taxon>Polypedilum</taxon>
    </lineage>
</organism>
<dbReference type="SUPFAM" id="SSF52425">
    <property type="entry name" value="Cryptochrome/photolyase, N-terminal domain"/>
    <property type="match status" value="1"/>
</dbReference>
<proteinExistence type="inferred from homology"/>
<dbReference type="GO" id="GO:0043153">
    <property type="term" value="P:entrainment of circadian clock by photoperiod"/>
    <property type="evidence" value="ECO:0007669"/>
    <property type="project" value="TreeGrafter"/>
</dbReference>
<feature type="site" description="Electron transfer via tryptophanyl radical" evidence="6">
    <location>
        <position position="404"/>
    </location>
</feature>
<dbReference type="Gene3D" id="1.25.40.80">
    <property type="match status" value="1"/>
</dbReference>
<dbReference type="PROSITE" id="PS51645">
    <property type="entry name" value="PHR_CRY_ALPHA_BETA"/>
    <property type="match status" value="1"/>
</dbReference>
<feature type="compositionally biased region" description="Basic and acidic residues" evidence="7">
    <location>
        <begin position="499"/>
        <end position="514"/>
    </location>
</feature>
<dbReference type="Gene3D" id="1.10.579.10">
    <property type="entry name" value="DNA Cyclobutane Dipyrimidine Photolyase, subunit A, domain 3"/>
    <property type="match status" value="1"/>
</dbReference>
<feature type="compositionally biased region" description="Polar residues" evidence="7">
    <location>
        <begin position="516"/>
        <end position="528"/>
    </location>
</feature>
<feature type="site" description="Electron transfer via tryptophanyl radical" evidence="6">
    <location>
        <position position="327"/>
    </location>
</feature>
<name>A0A9J6C2W1_POLVA</name>
<dbReference type="InterPro" id="IPR002081">
    <property type="entry name" value="Cryptochrome/DNA_photolyase_1"/>
</dbReference>
<dbReference type="PANTHER" id="PTHR11455">
    <property type="entry name" value="CRYPTOCHROME"/>
    <property type="match status" value="1"/>
</dbReference>
<dbReference type="Gene3D" id="3.40.50.620">
    <property type="entry name" value="HUPs"/>
    <property type="match status" value="1"/>
</dbReference>
<evidence type="ECO:0000256" key="7">
    <source>
        <dbReference type="SAM" id="MobiDB-lite"/>
    </source>
</evidence>
<feature type="region of interest" description="Disordered" evidence="7">
    <location>
        <begin position="499"/>
        <end position="537"/>
    </location>
</feature>
<feature type="binding site" evidence="5">
    <location>
        <begin position="296"/>
        <end position="303"/>
    </location>
    <ligand>
        <name>FAD</name>
        <dbReference type="ChEBI" id="CHEBI:57692"/>
    </ligand>
</feature>
<dbReference type="Proteomes" id="UP001107558">
    <property type="component" value="Chromosome 2"/>
</dbReference>
<dbReference type="EMBL" id="JADBJN010000002">
    <property type="protein sequence ID" value="KAG5676216.1"/>
    <property type="molecule type" value="Genomic_DNA"/>
</dbReference>
<dbReference type="OrthoDB" id="435881at2759"/>
<comment type="caution">
    <text evidence="9">The sequence shown here is derived from an EMBL/GenBank/DDBJ whole genome shotgun (WGS) entry which is preliminary data.</text>
</comment>
<dbReference type="InterPro" id="IPR006050">
    <property type="entry name" value="DNA_photolyase_N"/>
</dbReference>
<dbReference type="FunFam" id="1.10.579.10:FF:000004">
    <property type="entry name" value="Cryptochrome-1"/>
    <property type="match status" value="1"/>
</dbReference>
<gene>
    <name evidence="9" type="ORF">PVAND_006065</name>
</gene>
<evidence type="ECO:0000259" key="8">
    <source>
        <dbReference type="PROSITE" id="PS51645"/>
    </source>
</evidence>
<dbReference type="GO" id="GO:0005634">
    <property type="term" value="C:nucleus"/>
    <property type="evidence" value="ECO:0007669"/>
    <property type="project" value="TreeGrafter"/>
</dbReference>
<feature type="binding site" evidence="5">
    <location>
        <begin position="256"/>
        <end position="260"/>
    </location>
    <ligand>
        <name>FAD</name>
        <dbReference type="ChEBI" id="CHEBI:57692"/>
    </ligand>
</feature>
<keyword evidence="10" id="KW-1185">Reference proteome</keyword>
<accession>A0A9J6C2W1</accession>
<dbReference type="InterPro" id="IPR005101">
    <property type="entry name" value="Cryptochr/Photolyase_FAD-bd"/>
</dbReference>
<dbReference type="GO" id="GO:0003677">
    <property type="term" value="F:DNA binding"/>
    <property type="evidence" value="ECO:0007669"/>
    <property type="project" value="TreeGrafter"/>
</dbReference>
<feature type="site" description="Electron transfer via tryptophanyl radical" evidence="6">
    <location>
        <position position="381"/>
    </location>
</feature>
<dbReference type="Pfam" id="PF03441">
    <property type="entry name" value="FAD_binding_7"/>
    <property type="match status" value="1"/>
</dbReference>
<sequence>MASKTTVIHWFRKGLRVHDNPALVRAVEEAISRKSYFRAIFMLDPGILSWMTVGPNRWRFLQETLSDLDENLKKINSRLYVIRGNPNETFPKLFKLWNVELLTFEHDIEPYSIERDEIVKNQAEKFNVEVIEEYSLTIFNPELVVQKNRGSTPMTYQKFLSVASELKVPQPVDNPTKLPNSCIPELDKNELKDEEVYDVPTLEQLGVNSSEISEYSRFPGGETEALRRMNEKLKDVKFICEFEKPNTSPNSLEPSTTVLSPYLKFGALSARLFYQKIKEVYRGRKHSSPPVSLEGQLIWREFYYTVAATTENYDRMVGNKICTQIPWKTNPKYLEAWKNGRSGYPFIDAIMRQLKQEGWIHHLGRHAVACFLTRGDLWCSWEDGVKVFEEFLLDADWALNTGNWLWLSASAFFHQYYRVYSPIAFGKKTDPEGKYIKKYVPELRKYPSGSIYEPWKVSLENQKKYGCVIGTDYPHRIVIHEDAMKENLSRMKAAYAKKKVDVEETPQGKRKADSPKGNTSKKAATKQRNSLEKYFKK</sequence>
<comment type="similarity">
    <text evidence="1">Belongs to the DNA photolyase class-1 family.</text>
</comment>
<dbReference type="InterPro" id="IPR036134">
    <property type="entry name" value="Crypto/Photolyase_FAD-like_sf"/>
</dbReference>
<dbReference type="Pfam" id="PF00875">
    <property type="entry name" value="DNA_photolyase"/>
    <property type="match status" value="1"/>
</dbReference>
<evidence type="ECO:0000256" key="2">
    <source>
        <dbReference type="ARBA" id="ARBA00022630"/>
    </source>
</evidence>
<feature type="binding site" evidence="5">
    <location>
        <begin position="394"/>
        <end position="396"/>
    </location>
    <ligand>
        <name>FAD</name>
        <dbReference type="ChEBI" id="CHEBI:57692"/>
    </ligand>
</feature>
<dbReference type="SUPFAM" id="SSF48173">
    <property type="entry name" value="Cryptochrome/photolyase FAD-binding domain"/>
    <property type="match status" value="1"/>
</dbReference>
<keyword evidence="2 5" id="KW-0285">Flavoprotein</keyword>